<dbReference type="PRINTS" id="PR01573">
    <property type="entry name" value="SUPERTUBBY"/>
</dbReference>
<dbReference type="PANTHER" id="PTHR16517">
    <property type="entry name" value="TUBBY-RELATED"/>
    <property type="match status" value="1"/>
</dbReference>
<evidence type="ECO:0000313" key="4">
    <source>
        <dbReference type="EMBL" id="GMH65069.1"/>
    </source>
</evidence>
<dbReference type="Gene3D" id="3.20.90.10">
    <property type="entry name" value="Tubby Protein, Chain A"/>
    <property type="match status" value="1"/>
</dbReference>
<feature type="region of interest" description="Disordered" evidence="2">
    <location>
        <begin position="1"/>
        <end position="89"/>
    </location>
</feature>
<dbReference type="PANTHER" id="PTHR16517:SF7">
    <property type="entry name" value="PROTEIN KING TUBBY"/>
    <property type="match status" value="1"/>
</dbReference>
<name>A0A9W7A3B1_9STRA</name>
<reference evidence="5" key="1">
    <citation type="journal article" date="2023" name="Commun. Biol.">
        <title>Genome analysis of Parmales, the sister group of diatoms, reveals the evolutionary specialization of diatoms from phago-mixotrophs to photoautotrophs.</title>
        <authorList>
            <person name="Ban H."/>
            <person name="Sato S."/>
            <person name="Yoshikawa S."/>
            <person name="Yamada K."/>
            <person name="Nakamura Y."/>
            <person name="Ichinomiya M."/>
            <person name="Sato N."/>
            <person name="Blanc-Mathieu R."/>
            <person name="Endo H."/>
            <person name="Kuwata A."/>
            <person name="Ogata H."/>
        </authorList>
    </citation>
    <scope>NUCLEOTIDE SEQUENCE [LARGE SCALE GENOMIC DNA]</scope>
    <source>
        <strain evidence="5">NIES 3700</strain>
    </source>
</reference>
<dbReference type="InterPro" id="IPR011333">
    <property type="entry name" value="SKP1/BTB/POZ_sf"/>
</dbReference>
<proteinExistence type="inferred from homology"/>
<feature type="region of interest" description="Disordered" evidence="2">
    <location>
        <begin position="430"/>
        <end position="469"/>
    </location>
</feature>
<feature type="compositionally biased region" description="Polar residues" evidence="2">
    <location>
        <begin position="49"/>
        <end position="64"/>
    </location>
</feature>
<evidence type="ECO:0000313" key="5">
    <source>
        <dbReference type="Proteomes" id="UP001165122"/>
    </source>
</evidence>
<comment type="caution">
    <text evidence="4">The sequence shown here is derived from an EMBL/GenBank/DDBJ whole genome shotgun (WGS) entry which is preliminary data.</text>
</comment>
<dbReference type="EMBL" id="BRXW01000549">
    <property type="protein sequence ID" value="GMH65069.1"/>
    <property type="molecule type" value="Genomic_DNA"/>
</dbReference>
<protein>
    <recommendedName>
        <fullName evidence="3">Tubby C-terminal domain-containing protein</fullName>
    </recommendedName>
</protein>
<feature type="region of interest" description="Disordered" evidence="2">
    <location>
        <begin position="97"/>
        <end position="116"/>
    </location>
</feature>
<evidence type="ECO:0000256" key="2">
    <source>
        <dbReference type="SAM" id="MobiDB-lite"/>
    </source>
</evidence>
<dbReference type="Pfam" id="PF01167">
    <property type="entry name" value="Tub"/>
    <property type="match status" value="1"/>
</dbReference>
<gene>
    <name evidence="4" type="ORF">TrLO_g5201</name>
</gene>
<evidence type="ECO:0000256" key="1">
    <source>
        <dbReference type="ARBA" id="ARBA00007129"/>
    </source>
</evidence>
<dbReference type="Gene3D" id="3.30.710.10">
    <property type="entry name" value="Potassium Channel Kv1.1, Chain A"/>
    <property type="match status" value="1"/>
</dbReference>
<evidence type="ECO:0000259" key="3">
    <source>
        <dbReference type="Pfam" id="PF01167"/>
    </source>
</evidence>
<organism evidence="4 5">
    <name type="scientific">Triparma laevis f. longispina</name>
    <dbReference type="NCBI Taxonomy" id="1714387"/>
    <lineage>
        <taxon>Eukaryota</taxon>
        <taxon>Sar</taxon>
        <taxon>Stramenopiles</taxon>
        <taxon>Ochrophyta</taxon>
        <taxon>Bolidophyceae</taxon>
        <taxon>Parmales</taxon>
        <taxon>Triparmaceae</taxon>
        <taxon>Triparma</taxon>
    </lineage>
</organism>
<feature type="domain" description="Tubby C-terminal" evidence="3">
    <location>
        <begin position="469"/>
        <end position="701"/>
    </location>
</feature>
<dbReference type="InterPro" id="IPR025659">
    <property type="entry name" value="Tubby-like_C"/>
</dbReference>
<dbReference type="OrthoDB" id="8775810at2759"/>
<dbReference type="SUPFAM" id="SSF54518">
    <property type="entry name" value="Tubby C-terminal domain-like"/>
    <property type="match status" value="1"/>
</dbReference>
<dbReference type="InterPro" id="IPR000007">
    <property type="entry name" value="Tubby_C"/>
</dbReference>
<sequence>MSALMEETPVGSPSAPSAPSFTTSWQLGVELKPNKPTPSALRSLDRKGSQVSSNSQSEPLTTTVHFPYPDFVILPGDGGSKSSDESNRSYSALLKKVNSDSLNPPPLPDGAEPAEPLLSPSPLTITLICSQNRTTETETIEEIQIPGTPVKKVSPFPLEGPMEPSKSFFGKATKKQEKISPEGELVAVPLTIFKDVTTVTIPKATAVSSSYLSSILPDPCPTSADVTIDFPSHKLQRGFSTTLQYLSDAKESLELDGFNVFEVLACAALLEAKGLQRMCELCVLRILSVHNFSAAVRYAVQSDRAPMIRACYHWMKRVGVEEWKERVAGSRGEKRDENRKMRIDVGAISAVGDIVGGGDGVDEMTVYTKKLKLDVSQMQFVCQATGRCGKEIFGAIVEDERRRRARHFEAGCISYPVDISTLGPPFAIRRKNKNGDTEETTNANFKKDEDVPASHAPPSKKSKDGYPGTRKCYLERRRGMGPEGTETHYIVYAEDSLDMLVAATSTPTVGQYYFSESEDDFLRHGDHYIGQMKSTLAGTQFHLYDDGISKSEGGSILAELERKQKALLVYQTNVLGRVPNAMNIVIPRPGLDNEFRDDATGDKNQIDSSGMYKAYSNNERDKFVMMETKKPKWNPKMEAWTMDFKGRAKLASKKNFILVDPTVDERVLMMFGKVTKNRWSLDYSPPMNPLTCLFVALTAFSSKLAVT</sequence>
<dbReference type="AlphaFoldDB" id="A0A9W7A3B1"/>
<keyword evidence="5" id="KW-1185">Reference proteome</keyword>
<comment type="similarity">
    <text evidence="1">Belongs to the TUB family.</text>
</comment>
<accession>A0A9W7A3B1</accession>
<dbReference type="Proteomes" id="UP001165122">
    <property type="component" value="Unassembled WGS sequence"/>
</dbReference>